<dbReference type="Gene3D" id="1.10.720.30">
    <property type="entry name" value="SAP domain"/>
    <property type="match status" value="1"/>
</dbReference>
<keyword evidence="10" id="KW-1185">Reference proteome</keyword>
<dbReference type="Gene3D" id="1.10.225.10">
    <property type="entry name" value="Saposin-like"/>
    <property type="match status" value="1"/>
</dbReference>
<dbReference type="InterPro" id="IPR045332">
    <property type="entry name" value="ARMET_N"/>
</dbReference>
<dbReference type="GO" id="GO:0005615">
    <property type="term" value="C:extracellular space"/>
    <property type="evidence" value="ECO:0007669"/>
    <property type="project" value="TreeGrafter"/>
</dbReference>
<evidence type="ECO:0000256" key="3">
    <source>
        <dbReference type="ARBA" id="ARBA00022525"/>
    </source>
</evidence>
<dbReference type="GeneTree" id="ENSGT00390000007160"/>
<dbReference type="Proteomes" id="UP000694387">
    <property type="component" value="Chromosome 29"/>
</dbReference>
<comment type="similarity">
    <text evidence="2">Belongs to the ARMET family.</text>
</comment>
<evidence type="ECO:0000256" key="4">
    <source>
        <dbReference type="ARBA" id="ARBA00022729"/>
    </source>
</evidence>
<dbReference type="SUPFAM" id="SSF68906">
    <property type="entry name" value="SAP domain"/>
    <property type="match status" value="1"/>
</dbReference>
<dbReference type="PANTHER" id="PTHR12990:SF9">
    <property type="entry name" value="CEREBRAL DOPAMINE NEUROTROPHIC FACTOR"/>
    <property type="match status" value="1"/>
</dbReference>
<feature type="domain" description="ARMET N-terminal" evidence="8">
    <location>
        <begin position="36"/>
        <end position="132"/>
    </location>
</feature>
<evidence type="ECO:0000313" key="10">
    <source>
        <dbReference type="Proteomes" id="UP000694387"/>
    </source>
</evidence>
<evidence type="ECO:0000259" key="7">
    <source>
        <dbReference type="Pfam" id="PF10208"/>
    </source>
</evidence>
<sequence length="282" mass="31412">MWCTNPAAMVAFCAGLWVFNPVPARGQEAGGRPGADCEVCKEFLNRFYNSLITRGVSFSLDTIEKELIDFCLDVKGKEHRLCYYLGATKDAATKILSEVIRPMSVHMPAVKICEKLKKMDSQICELKYEKKLDLASVDLSKMRVAELKQILNSWGEECRACAEKSDYVNLIKELAPKFNFLRFPFPGGSAVLSPLHVMTVEKLKGVAAPPLCSTHPQDFSLVRLKVCSDFATNCPTAPWPHCSPSAAEDIVYTALAFFPFEFFKAYFGKNRSNVGALVTEQL</sequence>
<keyword evidence="4 6" id="KW-0732">Signal</keyword>
<dbReference type="GO" id="GO:0031175">
    <property type="term" value="P:neuron projection development"/>
    <property type="evidence" value="ECO:0007669"/>
    <property type="project" value="TreeGrafter"/>
</dbReference>
<reference evidence="9 10" key="1">
    <citation type="journal article" date="2020" name="Nat. Commun.">
        <title>Donkey genomes provide new insights into domestication and selection for coat color.</title>
        <authorList>
            <person name="Wang"/>
            <person name="C."/>
            <person name="Li"/>
            <person name="H."/>
            <person name="Guo"/>
            <person name="Y."/>
            <person name="Huang"/>
            <person name="J."/>
            <person name="Sun"/>
            <person name="Y."/>
            <person name="Min"/>
            <person name="J."/>
            <person name="Wang"/>
            <person name="J."/>
            <person name="Fang"/>
            <person name="X."/>
            <person name="Zhao"/>
            <person name="Z."/>
            <person name="Wang"/>
            <person name="S."/>
            <person name="Zhang"/>
            <person name="Y."/>
            <person name="Liu"/>
            <person name="Q."/>
            <person name="Jiang"/>
            <person name="Q."/>
            <person name="Wang"/>
            <person name="X."/>
            <person name="Guo"/>
            <person name="Y."/>
            <person name="Yang"/>
            <person name="C."/>
            <person name="Wang"/>
            <person name="Y."/>
            <person name="Tian"/>
            <person name="F."/>
            <person name="Zhuang"/>
            <person name="G."/>
            <person name="Fan"/>
            <person name="Y."/>
            <person name="Gao"/>
            <person name="Q."/>
            <person name="Li"/>
            <person name="Y."/>
            <person name="Ju"/>
            <person name="Z."/>
            <person name="Li"/>
            <person name="J."/>
            <person name="Li"/>
            <person name="R."/>
            <person name="Hou"/>
            <person name="M."/>
            <person name="Yang"/>
            <person name="G."/>
            <person name="Liu"/>
            <person name="G."/>
            <person name="Liu"/>
            <person name="W."/>
            <person name="Guo"/>
            <person name="J."/>
            <person name="Pan"/>
            <person name="S."/>
            <person name="Fan"/>
            <person name="G."/>
            <person name="Zhang"/>
            <person name="W."/>
            <person name="Zhang"/>
            <person name="R."/>
            <person name="Yu"/>
            <person name="J."/>
            <person name="Zhang"/>
            <person name="X."/>
            <person name="Yin"/>
            <person name="Q."/>
            <person name="Ji"/>
            <person name="C."/>
            <person name="Jin"/>
            <person name="Y."/>
            <person name="Yue"/>
            <person name="G."/>
            <person name="Liu"/>
            <person name="M."/>
            <person name="Xu"/>
            <person name="J."/>
            <person name="Liu"/>
            <person name="S."/>
            <person name="Jordana"/>
            <person name="J."/>
            <person name="Noce"/>
            <person name="A."/>
            <person name="Amills"/>
            <person name="M."/>
            <person name="Wu"/>
            <person name="D.D."/>
            <person name="Li"/>
            <person name="S."/>
            <person name="Zhou"/>
            <person name="X. and Zhong"/>
            <person name="J."/>
        </authorList>
    </citation>
    <scope>NUCLEOTIDE SEQUENCE [LARGE SCALE GENOMIC DNA]</scope>
</reference>
<reference evidence="9" key="2">
    <citation type="submission" date="2025-08" db="UniProtKB">
        <authorList>
            <consortium name="Ensembl"/>
        </authorList>
    </citation>
    <scope>IDENTIFICATION</scope>
</reference>
<reference evidence="9" key="3">
    <citation type="submission" date="2025-09" db="UniProtKB">
        <authorList>
            <consortium name="Ensembl"/>
        </authorList>
    </citation>
    <scope>IDENTIFICATION</scope>
</reference>
<dbReference type="InterPro" id="IPR019345">
    <property type="entry name" value="ARMET_C"/>
</dbReference>
<evidence type="ECO:0000259" key="8">
    <source>
        <dbReference type="Pfam" id="PF20145"/>
    </source>
</evidence>
<dbReference type="Pfam" id="PF10208">
    <property type="entry name" value="ARMET_C"/>
    <property type="match status" value="1"/>
</dbReference>
<feature type="chain" id="PRO_5040446290" evidence="6">
    <location>
        <begin position="27"/>
        <end position="282"/>
    </location>
</feature>
<dbReference type="Ensembl" id="ENSEAST00005068255.1">
    <property type="protein sequence ID" value="ENSEASP00005039641.1"/>
    <property type="gene ID" value="ENSEASG00005032214.1"/>
</dbReference>
<proteinExistence type="inferred from homology"/>
<dbReference type="PANTHER" id="PTHR12990">
    <property type="entry name" value="ARMET-LIKE PROTEIN"/>
    <property type="match status" value="1"/>
</dbReference>
<organism evidence="9 10">
    <name type="scientific">Equus asinus</name>
    <name type="common">Donkey</name>
    <name type="synonym">Equus africanus asinus</name>
    <dbReference type="NCBI Taxonomy" id="9793"/>
    <lineage>
        <taxon>Eukaryota</taxon>
        <taxon>Metazoa</taxon>
        <taxon>Chordata</taxon>
        <taxon>Craniata</taxon>
        <taxon>Vertebrata</taxon>
        <taxon>Euteleostomi</taxon>
        <taxon>Mammalia</taxon>
        <taxon>Eutheria</taxon>
        <taxon>Laurasiatheria</taxon>
        <taxon>Perissodactyla</taxon>
        <taxon>Equidae</taxon>
        <taxon>Equus</taxon>
    </lineage>
</organism>
<dbReference type="AlphaFoldDB" id="A0A9L0IPE0"/>
<evidence type="ECO:0000256" key="6">
    <source>
        <dbReference type="SAM" id="SignalP"/>
    </source>
</evidence>
<dbReference type="GO" id="GO:0005783">
    <property type="term" value="C:endoplasmic reticulum"/>
    <property type="evidence" value="ECO:0007669"/>
    <property type="project" value="TreeGrafter"/>
</dbReference>
<evidence type="ECO:0000313" key="9">
    <source>
        <dbReference type="Ensembl" id="ENSEASP00005039641.1"/>
    </source>
</evidence>
<dbReference type="FunFam" id="1.10.225.10:FF:000003">
    <property type="entry name" value="Mesencephalic astrocyte-derived neurotrophic factor"/>
    <property type="match status" value="1"/>
</dbReference>
<evidence type="ECO:0000256" key="1">
    <source>
        <dbReference type="ARBA" id="ARBA00004613"/>
    </source>
</evidence>
<dbReference type="Pfam" id="PF20145">
    <property type="entry name" value="ARMET_N"/>
    <property type="match status" value="1"/>
</dbReference>
<keyword evidence="3" id="KW-0964">Secreted</keyword>
<name>A0A9L0IPE0_EQUAS</name>
<dbReference type="GO" id="GO:0071542">
    <property type="term" value="P:dopaminergic neuron differentiation"/>
    <property type="evidence" value="ECO:0007669"/>
    <property type="project" value="TreeGrafter"/>
</dbReference>
<gene>
    <name evidence="9" type="primary">CDNF</name>
</gene>
<dbReference type="FunFam" id="1.10.720.30:FF:000003">
    <property type="entry name" value="Mesencephalic astrocyte-derived neurotrophic factor"/>
    <property type="match status" value="1"/>
</dbReference>
<dbReference type="InterPro" id="IPR036361">
    <property type="entry name" value="SAP_dom_sf"/>
</dbReference>
<accession>A0A9L0IPE0</accession>
<comment type="subcellular location">
    <subcellularLocation>
        <location evidence="1">Secreted</location>
    </subcellularLocation>
</comment>
<feature type="signal peptide" evidence="6">
    <location>
        <begin position="1"/>
        <end position="26"/>
    </location>
</feature>
<feature type="domain" description="ARMET C-terminal" evidence="7">
    <location>
        <begin position="136"/>
        <end position="178"/>
    </location>
</feature>
<keyword evidence="5" id="KW-1015">Disulfide bond</keyword>
<evidence type="ECO:0000256" key="5">
    <source>
        <dbReference type="ARBA" id="ARBA00023157"/>
    </source>
</evidence>
<protein>
    <submittedName>
        <fullName evidence="9">Cerebral dopamine neurotrophic factor</fullName>
    </submittedName>
</protein>
<dbReference type="InterPro" id="IPR045333">
    <property type="entry name" value="ARMET-like"/>
</dbReference>
<evidence type="ECO:0000256" key="2">
    <source>
        <dbReference type="ARBA" id="ARBA00005617"/>
    </source>
</evidence>